<dbReference type="HOGENOM" id="CLU_095575_0_0_2"/>
<dbReference type="STRING" id="490899.DKAM_0320"/>
<dbReference type="Gene3D" id="3.30.200.20">
    <property type="entry name" value="Phosphorylase Kinase, domain 1"/>
    <property type="match status" value="1"/>
</dbReference>
<name>B8D3G5_DESA1</name>
<dbReference type="eggNOG" id="arCOG01182">
    <property type="taxonomic scope" value="Archaea"/>
</dbReference>
<keyword evidence="1" id="KW-0418">Kinase</keyword>
<dbReference type="EMBL" id="CP001140">
    <property type="protein sequence ID" value="ACL10646.1"/>
    <property type="molecule type" value="Genomic_DNA"/>
</dbReference>
<protein>
    <submittedName>
        <fullName evidence="1">Ser/Thr protein kinase-like protein</fullName>
    </submittedName>
</protein>
<reference evidence="1 2" key="1">
    <citation type="journal article" date="2009" name="J. Bacteriol.">
        <title>Complete genome sequence of the anaerobic, protein-degrading hyperthermophilic crenarchaeon Desulfurococcus kamchatkensis.</title>
        <authorList>
            <person name="Ravin N.V."/>
            <person name="Mardanov A.V."/>
            <person name="Beletsky A.V."/>
            <person name="Kublanov I.V."/>
            <person name="Kolganova T.V."/>
            <person name="Lebedinsky A.V."/>
            <person name="Chernyh N.A."/>
            <person name="Bonch-Osmolovskaya E.A."/>
            <person name="Skryabin K.G."/>
        </authorList>
    </citation>
    <scope>NUCLEOTIDE SEQUENCE [LARGE SCALE GENOMIC DNA]</scope>
    <source>
        <strain evidence="2">DSM 18924 / JCM 16383 / VKM B-2413 / 1221n</strain>
    </source>
</reference>
<dbReference type="Gene3D" id="1.10.510.10">
    <property type="entry name" value="Transferase(Phosphotransferase) domain 1"/>
    <property type="match status" value="1"/>
</dbReference>
<dbReference type="Proteomes" id="UP000006903">
    <property type="component" value="Chromosome"/>
</dbReference>
<dbReference type="KEGG" id="dka:DKAM_0320"/>
<organism evidence="1 2">
    <name type="scientific">Desulfurococcus amylolyticus (strain DSM 18924 / JCM 16383 / VKM B-2413 / 1221n)</name>
    <name type="common">Desulfurococcus kamchatkensis</name>
    <dbReference type="NCBI Taxonomy" id="490899"/>
    <lineage>
        <taxon>Archaea</taxon>
        <taxon>Thermoproteota</taxon>
        <taxon>Thermoprotei</taxon>
        <taxon>Desulfurococcales</taxon>
        <taxon>Desulfurococcaceae</taxon>
        <taxon>Desulfurococcus</taxon>
    </lineage>
</organism>
<dbReference type="SUPFAM" id="SSF56112">
    <property type="entry name" value="Protein kinase-like (PK-like)"/>
    <property type="match status" value="1"/>
</dbReference>
<gene>
    <name evidence="1" type="ordered locus">DKAM_0320</name>
</gene>
<accession>B8D3G5</accession>
<dbReference type="AlphaFoldDB" id="B8D3G5"/>
<sequence length="258" mass="30010">MDGEVHFLVNYPRDEYIYRVLCFPACNRRDLIVERALELIKEGFIYLLETGQVIHGVRVLGKGYSSIIVVAYHARHGLGVLKIRRTDSRRDDLSREAEAMMRASGSGVTPRLYMYSRDYLFRELVNPVTCRSLEALLTDLFRTGDMDRVKQVIYEVLVALNRLDSIRIDHTELNRPGNHVFICPDGMKIIDWESARRSVKPSNLSSFISYLLYRFRYRSELISRLGLEREKILGLLRRYKAEYSLEALGEIIDSMHLV</sequence>
<dbReference type="GO" id="GO:0016301">
    <property type="term" value="F:kinase activity"/>
    <property type="evidence" value="ECO:0007669"/>
    <property type="project" value="UniProtKB-KW"/>
</dbReference>
<proteinExistence type="predicted"/>
<evidence type="ECO:0000313" key="2">
    <source>
        <dbReference type="Proteomes" id="UP000006903"/>
    </source>
</evidence>
<keyword evidence="1" id="KW-0808">Transferase</keyword>
<dbReference type="InterPro" id="IPR011009">
    <property type="entry name" value="Kinase-like_dom_sf"/>
</dbReference>
<evidence type="ECO:0000313" key="1">
    <source>
        <dbReference type="EMBL" id="ACL10646.1"/>
    </source>
</evidence>